<feature type="region of interest" description="Disordered" evidence="1">
    <location>
        <begin position="379"/>
        <end position="406"/>
    </location>
</feature>
<dbReference type="RefSeq" id="WP_108601619.1">
    <property type="nucleotide sequence ID" value="NZ_CP026604.1"/>
</dbReference>
<keyword evidence="5" id="KW-1185">Reference proteome</keyword>
<dbReference type="AlphaFoldDB" id="A0A2S0VMU5"/>
<dbReference type="InterPro" id="IPR039448">
    <property type="entry name" value="Beta_helix"/>
</dbReference>
<accession>A0A2S0VMU5</accession>
<proteinExistence type="predicted"/>
<evidence type="ECO:0000256" key="1">
    <source>
        <dbReference type="SAM" id="MobiDB-lite"/>
    </source>
</evidence>
<evidence type="ECO:0000259" key="3">
    <source>
        <dbReference type="Pfam" id="PF13229"/>
    </source>
</evidence>
<dbReference type="EMBL" id="CP026604">
    <property type="protein sequence ID" value="AWB65543.1"/>
    <property type="molecule type" value="Genomic_DNA"/>
</dbReference>
<dbReference type="Proteomes" id="UP000244441">
    <property type="component" value="Chromosome"/>
</dbReference>
<gene>
    <name evidence="4" type="ORF">C2869_03430</name>
</gene>
<dbReference type="InterPro" id="IPR011050">
    <property type="entry name" value="Pectin_lyase_fold/virulence"/>
</dbReference>
<dbReference type="SUPFAM" id="SSF51126">
    <property type="entry name" value="Pectin lyase-like"/>
    <property type="match status" value="1"/>
</dbReference>
<evidence type="ECO:0000313" key="4">
    <source>
        <dbReference type="EMBL" id="AWB65543.1"/>
    </source>
</evidence>
<protein>
    <recommendedName>
        <fullName evidence="3">Right handed beta helix domain-containing protein</fullName>
    </recommendedName>
</protein>
<name>A0A2S0VMU5_9ALTE</name>
<organism evidence="4 5">
    <name type="scientific">Saccharobesus litoralis</name>
    <dbReference type="NCBI Taxonomy" id="2172099"/>
    <lineage>
        <taxon>Bacteria</taxon>
        <taxon>Pseudomonadati</taxon>
        <taxon>Pseudomonadota</taxon>
        <taxon>Gammaproteobacteria</taxon>
        <taxon>Alteromonadales</taxon>
        <taxon>Alteromonadaceae</taxon>
        <taxon>Saccharobesus</taxon>
    </lineage>
</organism>
<evidence type="ECO:0000313" key="5">
    <source>
        <dbReference type="Proteomes" id="UP000244441"/>
    </source>
</evidence>
<dbReference type="InterPro" id="IPR006626">
    <property type="entry name" value="PbH1"/>
</dbReference>
<reference evidence="4 5" key="1">
    <citation type="submission" date="2018-01" db="EMBL/GenBank/DDBJ databases">
        <title>Genome sequence of a Cantenovulum-like bacteria.</title>
        <authorList>
            <person name="Tan W.R."/>
            <person name="Lau N.-S."/>
            <person name="Go F."/>
            <person name="Amirul A.-A.A."/>
        </authorList>
    </citation>
    <scope>NUCLEOTIDE SEQUENCE [LARGE SCALE GENOMIC DNA]</scope>
    <source>
        <strain evidence="4 5">CCB-QB4</strain>
    </source>
</reference>
<feature type="compositionally biased region" description="Polar residues" evidence="1">
    <location>
        <begin position="385"/>
        <end position="406"/>
    </location>
</feature>
<feature type="signal peptide" evidence="2">
    <location>
        <begin position="1"/>
        <end position="27"/>
    </location>
</feature>
<dbReference type="Gene3D" id="2.160.20.10">
    <property type="entry name" value="Single-stranded right-handed beta-helix, Pectin lyase-like"/>
    <property type="match status" value="1"/>
</dbReference>
<dbReference type="SMART" id="SM00710">
    <property type="entry name" value="PbH1"/>
    <property type="match status" value="7"/>
</dbReference>
<keyword evidence="2" id="KW-0732">Signal</keyword>
<feature type="chain" id="PRO_5015752216" description="Right handed beta helix domain-containing protein" evidence="2">
    <location>
        <begin position="28"/>
        <end position="406"/>
    </location>
</feature>
<dbReference type="KEGG" id="cate:C2869_03430"/>
<feature type="domain" description="Right handed beta helix" evidence="3">
    <location>
        <begin position="196"/>
        <end position="363"/>
    </location>
</feature>
<sequence length="406" mass="43266">MNKPIIANVLKLALTTSLLCTTSFVHAVSCTGTPADPKGSVSQLKDALQLATNTGTPLRITGTYNISTDIKIYLRKDLIVDATGATFNGTSSLDGDMFSFDAHETKSKECGAGTAKMNFTWKGGSFDMADAKVSTVVPYTSLTPANKQGTKSTADALSVRGYANSLHKLDELLIENITFTGTQSSSDPYHLAGGDSGILMTGALKATIRNNNFYGVRDAAIYVSASAGTGGDSTWGDHYTMHGNYIERAFDGITSKRGADNIQMYNNTLEDVNVGLSIKRVFSGSSWTATNVTIRNNDIDTAGRAISLERTNNATIKDNNITNLGAQVGNNNNNRNKYGSQYEGISLNGVQGATITNNDIVGVTGSRQSSTTTWGIVHRSDDGRSTTSITKTGNTFSNLDNNTKYQ</sequence>
<dbReference type="InterPro" id="IPR012334">
    <property type="entry name" value="Pectin_lyas_fold"/>
</dbReference>
<dbReference type="Pfam" id="PF13229">
    <property type="entry name" value="Beta_helix"/>
    <property type="match status" value="1"/>
</dbReference>
<evidence type="ECO:0000256" key="2">
    <source>
        <dbReference type="SAM" id="SignalP"/>
    </source>
</evidence>
<dbReference type="OrthoDB" id="6334921at2"/>